<evidence type="ECO:0000256" key="1">
    <source>
        <dbReference type="SAM" id="MobiDB-lite"/>
    </source>
</evidence>
<sequence>MSLVADYGSSDSEDSDVETTLVPKKPSSFASLLPLPKKKATTTPTSSFASLLPAPKQATPEKPVFYVEVPSKHKDLEEDEESTKRSKKLKSSGATDFADLLPAPRNTSLHKSIVPVTKKTTDASLMPLALARKQKAAREKKEAQEKAEAEKLLKSIPKVNSAPEHEEDEDDTAVEHTGSFFPLGPEVSKIPAYTLPIPKKKTLNTDMADKRTTSKSEKVEPELKMETTSAAAAAMTTTTATAVDAYAYSYDPNAMYAYGTDTSAYYQQHYLEANQYGGDQSHNGVDSNTDEVDADALGRLAGKRFKGQDSGIQFKTINQADMLPTEEWRMAALASTPKFTNDGPAITATTAQKKRNNLMALAAQAVEMQEKLSEQYAENKRTKRETKNKYDLDGRDLNEEQDGRKGENEP</sequence>
<evidence type="ECO:0000313" key="2">
    <source>
        <dbReference type="EMBL" id="OAD74646.1"/>
    </source>
</evidence>
<keyword evidence="3" id="KW-1185">Reference proteome</keyword>
<dbReference type="PANTHER" id="PTHR13621">
    <property type="entry name" value="PROLINE-RICH PROTEIN PRCC"/>
    <property type="match status" value="1"/>
</dbReference>
<feature type="compositionally biased region" description="Basic and acidic residues" evidence="1">
    <location>
        <begin position="136"/>
        <end position="153"/>
    </location>
</feature>
<evidence type="ECO:0000313" key="3">
    <source>
        <dbReference type="Proteomes" id="UP000077315"/>
    </source>
</evidence>
<feature type="compositionally biased region" description="Low complexity" evidence="1">
    <location>
        <begin position="23"/>
        <end position="53"/>
    </location>
</feature>
<feature type="compositionally biased region" description="Low complexity" evidence="1">
    <location>
        <begin position="1"/>
        <end position="10"/>
    </location>
</feature>
<dbReference type="AlphaFoldDB" id="A0A162PW26"/>
<feature type="region of interest" description="Disordered" evidence="1">
    <location>
        <begin position="1"/>
        <end position="54"/>
    </location>
</feature>
<dbReference type="InParanoid" id="A0A162PW26"/>
<organism evidence="2 3">
    <name type="scientific">Phycomyces blakesleeanus (strain ATCC 8743b / DSM 1359 / FGSC 10004 / NBRC 33097 / NRRL 1555)</name>
    <dbReference type="NCBI Taxonomy" id="763407"/>
    <lineage>
        <taxon>Eukaryota</taxon>
        <taxon>Fungi</taxon>
        <taxon>Fungi incertae sedis</taxon>
        <taxon>Mucoromycota</taxon>
        <taxon>Mucoromycotina</taxon>
        <taxon>Mucoromycetes</taxon>
        <taxon>Mucorales</taxon>
        <taxon>Phycomycetaceae</taxon>
        <taxon>Phycomyces</taxon>
    </lineage>
</organism>
<feature type="region of interest" description="Disordered" evidence="1">
    <location>
        <begin position="133"/>
        <end position="224"/>
    </location>
</feature>
<dbReference type="GeneID" id="29001692"/>
<accession>A0A162PW26</accession>
<dbReference type="Pfam" id="PF10253">
    <property type="entry name" value="PRCC"/>
    <property type="match status" value="1"/>
</dbReference>
<dbReference type="RefSeq" id="XP_018292686.1">
    <property type="nucleotide sequence ID" value="XM_018440786.1"/>
</dbReference>
<dbReference type="OrthoDB" id="206969at2759"/>
<gene>
    <name evidence="2" type="ORF">PHYBLDRAFT_61298</name>
</gene>
<dbReference type="GO" id="GO:0005634">
    <property type="term" value="C:nucleus"/>
    <property type="evidence" value="ECO:0007669"/>
    <property type="project" value="TreeGrafter"/>
</dbReference>
<feature type="region of interest" description="Disordered" evidence="1">
    <location>
        <begin position="373"/>
        <end position="410"/>
    </location>
</feature>
<dbReference type="STRING" id="763407.A0A162PW26"/>
<protein>
    <submittedName>
        <fullName evidence="2">Uncharacterized protein</fullName>
    </submittedName>
</protein>
<dbReference type="VEuPathDB" id="FungiDB:PHYBLDRAFT_61298"/>
<feature type="compositionally biased region" description="Basic and acidic residues" evidence="1">
    <location>
        <begin position="207"/>
        <end position="224"/>
    </location>
</feature>
<name>A0A162PW26_PHYB8</name>
<reference evidence="3" key="1">
    <citation type="submission" date="2015-06" db="EMBL/GenBank/DDBJ databases">
        <title>Expansion of signal transduction pathways in fungi by whole-genome duplication.</title>
        <authorList>
            <consortium name="DOE Joint Genome Institute"/>
            <person name="Corrochano L.M."/>
            <person name="Kuo A."/>
            <person name="Marcet-Houben M."/>
            <person name="Polaino S."/>
            <person name="Salamov A."/>
            <person name="Villalobos J.M."/>
            <person name="Alvarez M.I."/>
            <person name="Avalos J."/>
            <person name="Benito E.P."/>
            <person name="Benoit I."/>
            <person name="Burger G."/>
            <person name="Camino L.P."/>
            <person name="Canovas D."/>
            <person name="Cerda-Olmedo E."/>
            <person name="Cheng J.-F."/>
            <person name="Dominguez A."/>
            <person name="Elias M."/>
            <person name="Eslava A.P."/>
            <person name="Glaser F."/>
            <person name="Grimwood J."/>
            <person name="Gutierrez G."/>
            <person name="Heitman J."/>
            <person name="Henrissat B."/>
            <person name="Iturriaga E.A."/>
            <person name="Lang B.F."/>
            <person name="Lavin J.L."/>
            <person name="Lee S."/>
            <person name="Li W."/>
            <person name="Lindquist E."/>
            <person name="Lopez-Garcia S."/>
            <person name="Luque E.M."/>
            <person name="Marcos A.T."/>
            <person name="Martin J."/>
            <person name="McCluskey K."/>
            <person name="Medina H.R."/>
            <person name="Miralles-Duran A."/>
            <person name="Miyazaki A."/>
            <person name="Munoz-Torres E."/>
            <person name="Oguiza J.A."/>
            <person name="Ohm R."/>
            <person name="Olmedo M."/>
            <person name="Orejas M."/>
            <person name="Ortiz-Castellanos L."/>
            <person name="Pisabarro A.G."/>
            <person name="Rodriguez-Romero J."/>
            <person name="Ruiz-Herrera J."/>
            <person name="Ruiz-Vazquez R."/>
            <person name="Sanz C."/>
            <person name="Schackwitz W."/>
            <person name="Schmutz J."/>
            <person name="Shahriari M."/>
            <person name="Shelest E."/>
            <person name="Silva-Franco F."/>
            <person name="Soanes D."/>
            <person name="Syed K."/>
            <person name="Tagua V.G."/>
            <person name="Talbot N.J."/>
            <person name="Thon M."/>
            <person name="De vries R.P."/>
            <person name="Wiebenga A."/>
            <person name="Yadav J.S."/>
            <person name="Braun E.L."/>
            <person name="Baker S."/>
            <person name="Garre V."/>
            <person name="Horwitz B."/>
            <person name="Torres-Martinez S."/>
            <person name="Idnurm A."/>
            <person name="Herrera-Estrella A."/>
            <person name="Gabaldon T."/>
            <person name="Grigoriev I.V."/>
        </authorList>
    </citation>
    <scope>NUCLEOTIDE SEQUENCE [LARGE SCALE GENOMIC DNA]</scope>
    <source>
        <strain evidence="3">NRRL 1555(-)</strain>
    </source>
</reference>
<feature type="region of interest" description="Disordered" evidence="1">
    <location>
        <begin position="70"/>
        <end position="103"/>
    </location>
</feature>
<dbReference type="InterPro" id="IPR018800">
    <property type="entry name" value="PRCC"/>
</dbReference>
<dbReference type="EMBL" id="KV440978">
    <property type="protein sequence ID" value="OAD74646.1"/>
    <property type="molecule type" value="Genomic_DNA"/>
</dbReference>
<dbReference type="PANTHER" id="PTHR13621:SF2">
    <property type="entry name" value="PROLINE-RICH PROTEIN PRCC"/>
    <property type="match status" value="1"/>
</dbReference>
<dbReference type="Proteomes" id="UP000077315">
    <property type="component" value="Unassembled WGS sequence"/>
</dbReference>
<proteinExistence type="predicted"/>